<dbReference type="PROSITE" id="PS50206">
    <property type="entry name" value="RHODANESE_3"/>
    <property type="match status" value="1"/>
</dbReference>
<dbReference type="FunFam" id="3.50.30.30:FF:000020">
    <property type="entry name" value="Receptor homology region transmembrane domain-and RING domain-containing protein 2"/>
    <property type="match status" value="1"/>
</dbReference>
<dbReference type="InterPro" id="IPR013083">
    <property type="entry name" value="Znf_RING/FYVE/PHD"/>
</dbReference>
<keyword evidence="8" id="KW-0653">Protein transport</keyword>
<proteinExistence type="predicted"/>
<dbReference type="PANTHER" id="PTHR44542">
    <property type="entry name" value="THIOSULFATE SULFURTRANSFERASE 18"/>
    <property type="match status" value="1"/>
</dbReference>
<evidence type="ECO:0000256" key="7">
    <source>
        <dbReference type="ARBA" id="ARBA00022833"/>
    </source>
</evidence>
<organism evidence="21 22">
    <name type="scientific">Arabis nemorensis</name>
    <dbReference type="NCBI Taxonomy" id="586526"/>
    <lineage>
        <taxon>Eukaryota</taxon>
        <taxon>Viridiplantae</taxon>
        <taxon>Streptophyta</taxon>
        <taxon>Embryophyta</taxon>
        <taxon>Tracheophyta</taxon>
        <taxon>Spermatophyta</taxon>
        <taxon>Magnoliopsida</taxon>
        <taxon>eudicotyledons</taxon>
        <taxon>Gunneridae</taxon>
        <taxon>Pentapetalae</taxon>
        <taxon>rosids</taxon>
        <taxon>malvids</taxon>
        <taxon>Brassicales</taxon>
        <taxon>Brassicaceae</taxon>
        <taxon>Arabideae</taxon>
        <taxon>Arabis</taxon>
    </lineage>
</organism>
<dbReference type="SMART" id="SM00450">
    <property type="entry name" value="RHOD"/>
    <property type="match status" value="1"/>
</dbReference>
<keyword evidence="9 17" id="KW-1133">Transmembrane helix</keyword>
<dbReference type="Proteomes" id="UP000489600">
    <property type="component" value="Unassembled WGS sequence"/>
</dbReference>
<dbReference type="InterPro" id="IPR046450">
    <property type="entry name" value="PA_dom_sf"/>
</dbReference>
<evidence type="ECO:0000259" key="20">
    <source>
        <dbReference type="PROSITE" id="PS50206"/>
    </source>
</evidence>
<accession>A0A565CXK9</accession>
<protein>
    <recommendedName>
        <fullName evidence="23">RING-type domain-containing protein</fullName>
    </recommendedName>
</protein>
<evidence type="ECO:0000256" key="6">
    <source>
        <dbReference type="ARBA" id="ARBA00022771"/>
    </source>
</evidence>
<keyword evidence="7" id="KW-0862">Zinc</keyword>
<dbReference type="InterPro" id="IPR001841">
    <property type="entry name" value="Znf_RING"/>
</dbReference>
<evidence type="ECO:0000256" key="9">
    <source>
        <dbReference type="ARBA" id="ARBA00022989"/>
    </source>
</evidence>
<dbReference type="SMART" id="SM00184">
    <property type="entry name" value="RING"/>
    <property type="match status" value="1"/>
</dbReference>
<feature type="chain" id="PRO_5022095692" description="RING-type domain-containing protein" evidence="18">
    <location>
        <begin position="25"/>
        <end position="457"/>
    </location>
</feature>
<dbReference type="CDD" id="cd00158">
    <property type="entry name" value="RHOD"/>
    <property type="match status" value="1"/>
</dbReference>
<evidence type="ECO:0000256" key="16">
    <source>
        <dbReference type="PROSITE-ProRule" id="PRU00175"/>
    </source>
</evidence>
<dbReference type="Gene3D" id="3.40.250.10">
    <property type="entry name" value="Rhodanese-like domain"/>
    <property type="match status" value="1"/>
</dbReference>
<dbReference type="GO" id="GO:0032586">
    <property type="term" value="C:protein storage vacuole membrane"/>
    <property type="evidence" value="ECO:0007669"/>
    <property type="project" value="UniProtKB-SubCell"/>
</dbReference>
<dbReference type="GO" id="GO:0003824">
    <property type="term" value="F:catalytic activity"/>
    <property type="evidence" value="ECO:0007669"/>
    <property type="project" value="InterPro"/>
</dbReference>
<dbReference type="Gene3D" id="3.50.30.30">
    <property type="match status" value="1"/>
</dbReference>
<evidence type="ECO:0000256" key="10">
    <source>
        <dbReference type="ARBA" id="ARBA00023136"/>
    </source>
</evidence>
<comment type="subcellular location">
    <subcellularLocation>
        <location evidence="13">Endomembrane system</location>
        <topology evidence="13">Single-pass type I membrane protein</topology>
    </subcellularLocation>
    <subcellularLocation>
        <location evidence="14">Prevacuolar compartment membrane</location>
    </subcellularLocation>
    <subcellularLocation>
        <location evidence="15">Protein storage vacuole membrane</location>
    </subcellularLocation>
</comment>
<dbReference type="PROSITE" id="PS50089">
    <property type="entry name" value="ZF_RING_2"/>
    <property type="match status" value="1"/>
</dbReference>
<dbReference type="InterPro" id="IPR001763">
    <property type="entry name" value="Rhodanese-like_dom"/>
</dbReference>
<dbReference type="SUPFAM" id="SSF52821">
    <property type="entry name" value="Rhodanese/Cell cycle control phosphatase"/>
    <property type="match status" value="1"/>
</dbReference>
<dbReference type="SUPFAM" id="SSF57850">
    <property type="entry name" value="RING/U-box"/>
    <property type="match status" value="1"/>
</dbReference>
<keyword evidence="10 17" id="KW-0472">Membrane</keyword>
<evidence type="ECO:0000256" key="2">
    <source>
        <dbReference type="ARBA" id="ARBA00022554"/>
    </source>
</evidence>
<evidence type="ECO:0000256" key="3">
    <source>
        <dbReference type="ARBA" id="ARBA00022692"/>
    </source>
</evidence>
<keyword evidence="11" id="KW-1015">Disulfide bond</keyword>
<evidence type="ECO:0000256" key="8">
    <source>
        <dbReference type="ARBA" id="ARBA00022927"/>
    </source>
</evidence>
<evidence type="ECO:0000256" key="15">
    <source>
        <dbReference type="ARBA" id="ARBA00060484"/>
    </source>
</evidence>
<sequence length="457" mass="50810">MRLVVSSCLLAAPFFSSLLQFSVATVVLNSISASFADLPAKFDGSATKNGICGALYVADPLDGCSPLRHAAASNWTEQRTKFALIIRGECSFEDKLLNAQNSGFQAVIVYDNIENEDLVVMKVNPQDITVDAVFVSHVAGEILKKYSRGREGECCLYPPSKGSAWTVLAISFFSLLLIVTFLLLAFFAPRHWTQWRGRHNRTMRVDAKLVHALPCFTFSDSVQQKAGETCAICLEDYRFGENLRLLPCQHAFHLSCIDSWLTKWGTSCPVCKHDIRTETMSSEVHKRECPRTDTSPGLHRSDVPNDIEWCHMSGFFIFNLFGKDPIESMSSPKAEEVVTVDVRQAKSLIESGYQYLDVRTQEEFERGHCSAPKIVNIPYMLNTPQGRVKNQDFLNQVSSLLNPADDILVGCQSGGRSLNATTELVAAGFKKVRNMGGGYSAWVNHNFPINKEQQSAN</sequence>
<dbReference type="Pfam" id="PF02225">
    <property type="entry name" value="PA"/>
    <property type="match status" value="1"/>
</dbReference>
<dbReference type="FunFam" id="3.40.250.10:FF:000062">
    <property type="entry name" value="Thiosulfate sulfurtransferase 16, chloroplastic"/>
    <property type="match status" value="1"/>
</dbReference>
<evidence type="ECO:0000313" key="22">
    <source>
        <dbReference type="Proteomes" id="UP000489600"/>
    </source>
</evidence>
<dbReference type="SUPFAM" id="SSF52025">
    <property type="entry name" value="PA domain"/>
    <property type="match status" value="1"/>
</dbReference>
<keyword evidence="1" id="KW-0813">Transport</keyword>
<evidence type="ECO:0000259" key="19">
    <source>
        <dbReference type="PROSITE" id="PS50089"/>
    </source>
</evidence>
<evidence type="ECO:0000256" key="14">
    <source>
        <dbReference type="ARBA" id="ARBA00046293"/>
    </source>
</evidence>
<evidence type="ECO:0000256" key="13">
    <source>
        <dbReference type="ARBA" id="ARBA00046288"/>
    </source>
</evidence>
<gene>
    <name evidence="21" type="ORF">ANE_LOCUS28811</name>
</gene>
<evidence type="ECO:0000256" key="12">
    <source>
        <dbReference type="ARBA" id="ARBA00023180"/>
    </source>
</evidence>
<dbReference type="InterPro" id="IPR044684">
    <property type="entry name" value="STR17/STR18/HARC1-like"/>
</dbReference>
<dbReference type="InterPro" id="IPR044744">
    <property type="entry name" value="ZNRF4/RNF13/RNF167_PA"/>
</dbReference>
<dbReference type="GO" id="GO:0015031">
    <property type="term" value="P:protein transport"/>
    <property type="evidence" value="ECO:0007669"/>
    <property type="project" value="UniProtKB-KW"/>
</dbReference>
<evidence type="ECO:0000256" key="1">
    <source>
        <dbReference type="ARBA" id="ARBA00022448"/>
    </source>
</evidence>
<keyword evidence="12" id="KW-0325">Glycoprotein</keyword>
<feature type="transmembrane region" description="Helical" evidence="17">
    <location>
        <begin position="164"/>
        <end position="188"/>
    </location>
</feature>
<dbReference type="PANTHER" id="PTHR44542:SF12">
    <property type="entry name" value="THIOSULFATE SULFURTRANSFERASE 18"/>
    <property type="match status" value="1"/>
</dbReference>
<dbReference type="GO" id="GO:0008270">
    <property type="term" value="F:zinc ion binding"/>
    <property type="evidence" value="ECO:0007669"/>
    <property type="project" value="UniProtKB-KW"/>
</dbReference>
<feature type="domain" description="Rhodanese" evidence="20">
    <location>
        <begin position="349"/>
        <end position="451"/>
    </location>
</feature>
<evidence type="ECO:0000256" key="18">
    <source>
        <dbReference type="SAM" id="SignalP"/>
    </source>
</evidence>
<dbReference type="FunFam" id="3.30.40.10:FF:001050">
    <property type="entry name" value="Receptor homology region, transmembrane domain- and RING domain-containing protein 1"/>
    <property type="match status" value="1"/>
</dbReference>
<dbReference type="AlphaFoldDB" id="A0A565CXK9"/>
<keyword evidence="6 16" id="KW-0863">Zinc-finger</keyword>
<evidence type="ECO:0000313" key="21">
    <source>
        <dbReference type="EMBL" id="VVB18367.1"/>
    </source>
</evidence>
<dbReference type="Pfam" id="PF13639">
    <property type="entry name" value="zf-RING_2"/>
    <property type="match status" value="1"/>
</dbReference>
<keyword evidence="3 17" id="KW-0812">Transmembrane</keyword>
<evidence type="ECO:0008006" key="23">
    <source>
        <dbReference type="Google" id="ProtNLM"/>
    </source>
</evidence>
<dbReference type="InterPro" id="IPR003137">
    <property type="entry name" value="PA_domain"/>
</dbReference>
<keyword evidence="22" id="KW-1185">Reference proteome</keyword>
<feature type="signal peptide" evidence="18">
    <location>
        <begin position="1"/>
        <end position="24"/>
    </location>
</feature>
<evidence type="ECO:0000256" key="4">
    <source>
        <dbReference type="ARBA" id="ARBA00022723"/>
    </source>
</evidence>
<keyword evidence="5 18" id="KW-0732">Signal</keyword>
<dbReference type="OrthoDB" id="8062037at2759"/>
<evidence type="ECO:0000256" key="17">
    <source>
        <dbReference type="SAM" id="Phobius"/>
    </source>
</evidence>
<dbReference type="Pfam" id="PF00581">
    <property type="entry name" value="Rhodanese"/>
    <property type="match status" value="1"/>
</dbReference>
<comment type="caution">
    <text evidence="21">The sequence shown here is derived from an EMBL/GenBank/DDBJ whole genome shotgun (WGS) entry which is preliminary data.</text>
</comment>
<evidence type="ECO:0000256" key="5">
    <source>
        <dbReference type="ARBA" id="ARBA00022729"/>
    </source>
</evidence>
<dbReference type="InterPro" id="IPR036873">
    <property type="entry name" value="Rhodanese-like_dom_sf"/>
</dbReference>
<evidence type="ECO:0000256" key="11">
    <source>
        <dbReference type="ARBA" id="ARBA00023157"/>
    </source>
</evidence>
<dbReference type="GO" id="GO:0012505">
    <property type="term" value="C:endomembrane system"/>
    <property type="evidence" value="ECO:0007669"/>
    <property type="project" value="UniProtKB-SubCell"/>
</dbReference>
<feature type="domain" description="RING-type" evidence="19">
    <location>
        <begin position="230"/>
        <end position="272"/>
    </location>
</feature>
<keyword evidence="4" id="KW-0479">Metal-binding</keyword>
<reference evidence="21" key="1">
    <citation type="submission" date="2019-07" db="EMBL/GenBank/DDBJ databases">
        <authorList>
            <person name="Dittberner H."/>
        </authorList>
    </citation>
    <scope>NUCLEOTIDE SEQUENCE [LARGE SCALE GENOMIC DNA]</scope>
</reference>
<keyword evidence="2" id="KW-0926">Vacuole</keyword>
<name>A0A565CXK9_9BRAS</name>
<dbReference type="EMBL" id="CABITT030000008">
    <property type="protein sequence ID" value="VVB18367.1"/>
    <property type="molecule type" value="Genomic_DNA"/>
</dbReference>
<dbReference type="Gene3D" id="3.30.40.10">
    <property type="entry name" value="Zinc/RING finger domain, C3HC4 (zinc finger)"/>
    <property type="match status" value="1"/>
</dbReference>
<dbReference type="CDD" id="cd02123">
    <property type="entry name" value="PA_C_RZF_like"/>
    <property type="match status" value="1"/>
</dbReference>